<keyword evidence="4" id="KW-1185">Reference proteome</keyword>
<name>A0ABR1QGT0_9PEZI</name>
<sequence length="370" mass="41909">MPPQLPHPDTVIHLYRHLLREATYVPPYCRPWVTERIRSKFRDNRRPNIHKAHQSLRYLRSANAGHVSRTLHLCFLASGRLGKRRRQLADLYLAKEPVVDSDALEQKPLFPTAKDTGSSRKHRPEEPPIQSWLDNWDVQKIKAIAGAQVRNPSINWPKQMRKTYDPAFVLPKENAWGRPFTPKVMKRKEQKHYAKLLADLMPPVPQGEWDLLQALSLGQAETDMFNVPSRRTVATTPVASQDSATNTAPEWNWEAYVTKPVRAVERGNSRVFKSLSGACDSDPRGQGKPIGVKAFSPRRLRRSIYGRVWEASPILTKAKGKFQVTFGGARRELSPVTNSDLQFFSGVDEKGASPKGPVAHKGNKRLNQAL</sequence>
<dbReference type="InterPro" id="IPR008011">
    <property type="entry name" value="Complex1_LYR_dom"/>
</dbReference>
<feature type="region of interest" description="Disordered" evidence="1">
    <location>
        <begin position="347"/>
        <end position="370"/>
    </location>
</feature>
<comment type="caution">
    <text evidence="3">The sequence shown here is derived from an EMBL/GenBank/DDBJ whole genome shotgun (WGS) entry which is preliminary data.</text>
</comment>
<organism evidence="3 4">
    <name type="scientific">Apiospora aurea</name>
    <dbReference type="NCBI Taxonomy" id="335848"/>
    <lineage>
        <taxon>Eukaryota</taxon>
        <taxon>Fungi</taxon>
        <taxon>Dikarya</taxon>
        <taxon>Ascomycota</taxon>
        <taxon>Pezizomycotina</taxon>
        <taxon>Sordariomycetes</taxon>
        <taxon>Xylariomycetidae</taxon>
        <taxon>Amphisphaeriales</taxon>
        <taxon>Apiosporaceae</taxon>
        <taxon>Apiospora</taxon>
    </lineage>
</organism>
<dbReference type="CDD" id="cd20273">
    <property type="entry name" value="Complex1_LYR_unchar"/>
    <property type="match status" value="1"/>
</dbReference>
<proteinExistence type="predicted"/>
<reference evidence="3 4" key="1">
    <citation type="submission" date="2023-01" db="EMBL/GenBank/DDBJ databases">
        <title>Analysis of 21 Apiospora genomes using comparative genomics revels a genus with tremendous synthesis potential of carbohydrate active enzymes and secondary metabolites.</title>
        <authorList>
            <person name="Sorensen T."/>
        </authorList>
    </citation>
    <scope>NUCLEOTIDE SEQUENCE [LARGE SCALE GENOMIC DNA]</scope>
    <source>
        <strain evidence="3 4">CBS 24483</strain>
    </source>
</reference>
<feature type="domain" description="Complex 1 LYR protein" evidence="2">
    <location>
        <begin position="10"/>
        <end position="46"/>
    </location>
</feature>
<gene>
    <name evidence="3" type="ORF">PG986_005175</name>
</gene>
<protein>
    <recommendedName>
        <fullName evidence="2">Complex 1 LYR protein domain-containing protein</fullName>
    </recommendedName>
</protein>
<feature type="region of interest" description="Disordered" evidence="1">
    <location>
        <begin position="107"/>
        <end position="129"/>
    </location>
</feature>
<dbReference type="Pfam" id="PF05347">
    <property type="entry name" value="Complex1_LYR"/>
    <property type="match status" value="1"/>
</dbReference>
<dbReference type="RefSeq" id="XP_066701259.1">
    <property type="nucleotide sequence ID" value="XM_066841397.1"/>
</dbReference>
<evidence type="ECO:0000259" key="2">
    <source>
        <dbReference type="Pfam" id="PF05347"/>
    </source>
</evidence>
<evidence type="ECO:0000313" key="4">
    <source>
        <dbReference type="Proteomes" id="UP001391051"/>
    </source>
</evidence>
<dbReference type="EMBL" id="JAQQWE010000004">
    <property type="protein sequence ID" value="KAK7955953.1"/>
    <property type="molecule type" value="Genomic_DNA"/>
</dbReference>
<dbReference type="Proteomes" id="UP001391051">
    <property type="component" value="Unassembled WGS sequence"/>
</dbReference>
<accession>A0ABR1QGT0</accession>
<dbReference type="GeneID" id="92074459"/>
<evidence type="ECO:0000256" key="1">
    <source>
        <dbReference type="SAM" id="MobiDB-lite"/>
    </source>
</evidence>
<evidence type="ECO:0000313" key="3">
    <source>
        <dbReference type="EMBL" id="KAK7955953.1"/>
    </source>
</evidence>
<dbReference type="InterPro" id="IPR046896">
    <property type="entry name" value="Cup1-like_N"/>
</dbReference>